<keyword evidence="6" id="KW-0943">RNA-mediated gene silencing</keyword>
<dbReference type="Proteomes" id="UP001287356">
    <property type="component" value="Unassembled WGS sequence"/>
</dbReference>
<reference evidence="12" key="1">
    <citation type="journal article" date="2023" name="Mol. Phylogenet. Evol.">
        <title>Genome-scale phylogeny and comparative genomics of the fungal order Sordariales.</title>
        <authorList>
            <person name="Hensen N."/>
            <person name="Bonometti L."/>
            <person name="Westerberg I."/>
            <person name="Brannstrom I.O."/>
            <person name="Guillou S."/>
            <person name="Cros-Aarteil S."/>
            <person name="Calhoun S."/>
            <person name="Haridas S."/>
            <person name="Kuo A."/>
            <person name="Mondo S."/>
            <person name="Pangilinan J."/>
            <person name="Riley R."/>
            <person name="LaButti K."/>
            <person name="Andreopoulos B."/>
            <person name="Lipzen A."/>
            <person name="Chen C."/>
            <person name="Yan M."/>
            <person name="Daum C."/>
            <person name="Ng V."/>
            <person name="Clum A."/>
            <person name="Steindorff A."/>
            <person name="Ohm R.A."/>
            <person name="Martin F."/>
            <person name="Silar P."/>
            <person name="Natvig D.O."/>
            <person name="Lalanne C."/>
            <person name="Gautier V."/>
            <person name="Ament-Velasquez S.L."/>
            <person name="Kruys A."/>
            <person name="Hutchinson M.I."/>
            <person name="Powell A.J."/>
            <person name="Barry K."/>
            <person name="Miller A.N."/>
            <person name="Grigoriev I.V."/>
            <person name="Debuchy R."/>
            <person name="Gladieux P."/>
            <person name="Hiltunen Thoren M."/>
            <person name="Johannesson H."/>
        </authorList>
    </citation>
    <scope>NUCLEOTIDE SEQUENCE</scope>
    <source>
        <strain evidence="12">CBS 958.72</strain>
    </source>
</reference>
<dbReference type="InterPro" id="IPR058752">
    <property type="entry name" value="RDRP_C_head"/>
</dbReference>
<sequence>MPSGARQFRPLRQPTVAQSTVIPLGWARQRNALMIIRGVPSGTTPYDIYQFFSTYSTVVFIGLDDSRRNADRTARVRFEPPPSDLSFIRNGRCTLQVQGRMAVVSVEFPRQQEGEVTIRTPLGNPCPATIVLSPLSLQFGVSTRLETFMPKKAVHPLPEFDFKFSIDFQSKMLVVTFPVDWKMTYEGLPLSLHQFRMKITFNTIKDIYYLTAPRETQGLVITVSDPPTFWRKRSHLGAARTFSKDRLFWDDNELWERVTEINRKHLCDQNDIVSLDEDYQLIDTGRWTSYWIDMDLPTAALWSTAETNLQDWNIKTKPIVSFNVVPEQKPQLWKILDKPITVPPKDSGTSSNDDLALLGSTSHNQLRFDVRYQLEVCISQGILSEYEVGHEFVEKLIELSSPESLTPDRARLVLEYAADRGNKIYNPMDLFDDNAAMTYYPSTMNIPDHCALVRKAVITPTRIYFNTPTVETTNRVVRHYKHVRDNFMRVQFTDEKLKGRIYGCTGARDDSLYRRVHRVLTFGIKMGQWYWRFLAFGNSQLRENGAFFFCEPEGDPGDVITCGKMLKWMGRFNHITVVAKHAARIGQCFSTTRRVPGISAPRIVKIPDVEKGKYCFTDGVGKISGLLARFVAEDWDISPAPSAYQFRMGGCKGVLVVWPDVKGTEVHIRKSQEKFFAEFNGLEVVKCSQFSNATLNRQTIMILSCLGVPDQVFVDMMKEQLTNYDMAVRNKSKAVELLTRYVDESQTTPVIANMVLNGFMESRDPFCETVLQLWRSWSIKALKEKAKLIVEKGAFVLGCVDETGTLRGHSKLLEGQGKPEQNQLPQIFIQVPNPDERNAYKVITGLCIVGRNPSLHPGDIRVVEAVDVPALRHIRDVVVFPLVGDRDIPSMCSGGDLDGDDFFVIWDEKLIPPSQWDYPPMDFSPPPPVEEKEIPTTESLMAFFVLYMKNNNLGLIAHAHLAMSDYEDKGPKSHRCLKLAELHSQAVDYVKTGVAAVWSRSLEPPKWPHFMEKNTKRRYHSGQILGQLYDMVRKEAFDSKECYKLPFDSRILKKYRLDGELLKKARRIKSQYDVALRRVMGQLDVKTEFEIWTTFIFTKPGVLGSDYKLQEKVRTESASLKQAFRDMCIAEAGSREFEVLGPFVAAMYQVTSEEVRIALYQARQPHVRPNGTLGVRRINARSMPLISFPWIFDAVLGRIATGTTEAHRFPPAASLEVSEIIGTDAEPDRALMDYTITSDGHVIHRGEILHLFRHDDEYGDDEDEDNGGVEEDNDIDVENENETTDDTGNNAGRDAGNDTGNETGYETGTDTGTGTGNEGGSEMLLGGGVVSEQEEEEDLITM</sequence>
<accession>A0AAE0JZ07</accession>
<name>A0AAE0JZ07_9PEZI</name>
<evidence type="ECO:0000259" key="10">
    <source>
        <dbReference type="Pfam" id="PF05183"/>
    </source>
</evidence>
<evidence type="ECO:0000259" key="11">
    <source>
        <dbReference type="Pfam" id="PF26253"/>
    </source>
</evidence>
<dbReference type="Pfam" id="PF05183">
    <property type="entry name" value="RdRP"/>
    <property type="match status" value="1"/>
</dbReference>
<dbReference type="PANTHER" id="PTHR23079">
    <property type="entry name" value="RNA-DEPENDENT RNA POLYMERASE"/>
    <property type="match status" value="1"/>
</dbReference>
<keyword evidence="4 8" id="KW-0548">Nucleotidyltransferase</keyword>
<gene>
    <name evidence="12" type="ORF">B0T24DRAFT_534305</name>
</gene>
<comment type="caution">
    <text evidence="12">The sequence shown here is derived from an EMBL/GenBank/DDBJ whole genome shotgun (WGS) entry which is preliminary data.</text>
</comment>
<keyword evidence="3 8" id="KW-0808">Transferase</keyword>
<dbReference type="GO" id="GO:0003723">
    <property type="term" value="F:RNA binding"/>
    <property type="evidence" value="ECO:0007669"/>
    <property type="project" value="UniProtKB-KW"/>
</dbReference>
<dbReference type="GO" id="GO:0003968">
    <property type="term" value="F:RNA-directed RNA polymerase activity"/>
    <property type="evidence" value="ECO:0007669"/>
    <property type="project" value="UniProtKB-KW"/>
</dbReference>
<dbReference type="GO" id="GO:0030422">
    <property type="term" value="P:siRNA processing"/>
    <property type="evidence" value="ECO:0007669"/>
    <property type="project" value="TreeGrafter"/>
</dbReference>
<evidence type="ECO:0000256" key="3">
    <source>
        <dbReference type="ARBA" id="ARBA00022679"/>
    </source>
</evidence>
<evidence type="ECO:0000256" key="4">
    <source>
        <dbReference type="ARBA" id="ARBA00022695"/>
    </source>
</evidence>
<keyword evidence="2 8" id="KW-0696">RNA-directed RNA polymerase</keyword>
<evidence type="ECO:0000256" key="6">
    <source>
        <dbReference type="ARBA" id="ARBA00023158"/>
    </source>
</evidence>
<evidence type="ECO:0000313" key="12">
    <source>
        <dbReference type="EMBL" id="KAK3366999.1"/>
    </source>
</evidence>
<evidence type="ECO:0000256" key="5">
    <source>
        <dbReference type="ARBA" id="ARBA00022884"/>
    </source>
</evidence>
<evidence type="ECO:0000256" key="7">
    <source>
        <dbReference type="ARBA" id="ARBA00048744"/>
    </source>
</evidence>
<dbReference type="EC" id="2.7.7.48" evidence="8"/>
<dbReference type="EMBL" id="JAULSN010000007">
    <property type="protein sequence ID" value="KAK3366999.1"/>
    <property type="molecule type" value="Genomic_DNA"/>
</dbReference>
<keyword evidence="13" id="KW-1185">Reference proteome</keyword>
<feature type="region of interest" description="Disordered" evidence="9">
    <location>
        <begin position="1256"/>
        <end position="1342"/>
    </location>
</feature>
<evidence type="ECO:0000256" key="2">
    <source>
        <dbReference type="ARBA" id="ARBA00022484"/>
    </source>
</evidence>
<reference evidence="12" key="2">
    <citation type="submission" date="2023-06" db="EMBL/GenBank/DDBJ databases">
        <authorList>
            <consortium name="Lawrence Berkeley National Laboratory"/>
            <person name="Haridas S."/>
            <person name="Hensen N."/>
            <person name="Bonometti L."/>
            <person name="Westerberg I."/>
            <person name="Brannstrom I.O."/>
            <person name="Guillou S."/>
            <person name="Cros-Aarteil S."/>
            <person name="Calhoun S."/>
            <person name="Kuo A."/>
            <person name="Mondo S."/>
            <person name="Pangilinan J."/>
            <person name="Riley R."/>
            <person name="Labutti K."/>
            <person name="Andreopoulos B."/>
            <person name="Lipzen A."/>
            <person name="Chen C."/>
            <person name="Yanf M."/>
            <person name="Daum C."/>
            <person name="Ng V."/>
            <person name="Clum A."/>
            <person name="Steindorff A."/>
            <person name="Ohm R."/>
            <person name="Martin F."/>
            <person name="Silar P."/>
            <person name="Natvig D."/>
            <person name="Lalanne C."/>
            <person name="Gautier V."/>
            <person name="Ament-Velasquez S.L."/>
            <person name="Kruys A."/>
            <person name="Hutchinson M.I."/>
            <person name="Powell A.J."/>
            <person name="Barry K."/>
            <person name="Miller A.N."/>
            <person name="Grigoriev I.V."/>
            <person name="Debuchy R."/>
            <person name="Gladieux P."/>
            <person name="Thoren M.H."/>
            <person name="Johannesson H."/>
        </authorList>
    </citation>
    <scope>NUCLEOTIDE SEQUENCE</scope>
    <source>
        <strain evidence="12">CBS 958.72</strain>
    </source>
</reference>
<dbReference type="InterPro" id="IPR057596">
    <property type="entry name" value="RDRP_core"/>
</dbReference>
<comment type="similarity">
    <text evidence="1 8">Belongs to the RdRP family.</text>
</comment>
<keyword evidence="5 8" id="KW-0694">RNA-binding</keyword>
<dbReference type="InterPro" id="IPR007855">
    <property type="entry name" value="RDRP"/>
</dbReference>
<organism evidence="12 13">
    <name type="scientific">Lasiosphaeria ovina</name>
    <dbReference type="NCBI Taxonomy" id="92902"/>
    <lineage>
        <taxon>Eukaryota</taxon>
        <taxon>Fungi</taxon>
        <taxon>Dikarya</taxon>
        <taxon>Ascomycota</taxon>
        <taxon>Pezizomycotina</taxon>
        <taxon>Sordariomycetes</taxon>
        <taxon>Sordariomycetidae</taxon>
        <taxon>Sordariales</taxon>
        <taxon>Lasiosphaeriaceae</taxon>
        <taxon>Lasiosphaeria</taxon>
    </lineage>
</organism>
<evidence type="ECO:0000256" key="1">
    <source>
        <dbReference type="ARBA" id="ARBA00005762"/>
    </source>
</evidence>
<dbReference type="Pfam" id="PF26253">
    <property type="entry name" value="RdRP_head"/>
    <property type="match status" value="1"/>
</dbReference>
<feature type="compositionally biased region" description="Acidic residues" evidence="9">
    <location>
        <begin position="1332"/>
        <end position="1342"/>
    </location>
</feature>
<feature type="compositionally biased region" description="Gly residues" evidence="9">
    <location>
        <begin position="1311"/>
        <end position="1329"/>
    </location>
</feature>
<dbReference type="PANTHER" id="PTHR23079:SF55">
    <property type="entry name" value="RNA-DIRECTED RNA POLYMERASE"/>
    <property type="match status" value="1"/>
</dbReference>
<evidence type="ECO:0000256" key="9">
    <source>
        <dbReference type="SAM" id="MobiDB-lite"/>
    </source>
</evidence>
<dbReference type="GO" id="GO:0031380">
    <property type="term" value="C:nuclear RNA-directed RNA polymerase complex"/>
    <property type="evidence" value="ECO:0007669"/>
    <property type="project" value="TreeGrafter"/>
</dbReference>
<evidence type="ECO:0000313" key="13">
    <source>
        <dbReference type="Proteomes" id="UP001287356"/>
    </source>
</evidence>
<feature type="domain" description="RDRP core" evidence="10">
    <location>
        <begin position="458"/>
        <end position="1032"/>
    </location>
</feature>
<evidence type="ECO:0000256" key="8">
    <source>
        <dbReference type="RuleBase" id="RU363098"/>
    </source>
</evidence>
<feature type="compositionally biased region" description="Low complexity" evidence="9">
    <location>
        <begin position="1297"/>
        <end position="1310"/>
    </location>
</feature>
<protein>
    <recommendedName>
        <fullName evidence="8">RNA-dependent RNA polymerase</fullName>
        <ecNumber evidence="8">2.7.7.48</ecNumber>
    </recommendedName>
</protein>
<comment type="catalytic activity">
    <reaction evidence="7 8">
        <text>RNA(n) + a ribonucleoside 5'-triphosphate = RNA(n+1) + diphosphate</text>
        <dbReference type="Rhea" id="RHEA:21248"/>
        <dbReference type="Rhea" id="RHEA-COMP:14527"/>
        <dbReference type="Rhea" id="RHEA-COMP:17342"/>
        <dbReference type="ChEBI" id="CHEBI:33019"/>
        <dbReference type="ChEBI" id="CHEBI:61557"/>
        <dbReference type="ChEBI" id="CHEBI:140395"/>
        <dbReference type="EC" id="2.7.7.48"/>
    </reaction>
</comment>
<feature type="domain" description="RDRP C-terminal head" evidence="11">
    <location>
        <begin position="1060"/>
        <end position="1201"/>
    </location>
</feature>
<proteinExistence type="inferred from homology"/>
<feature type="compositionally biased region" description="Acidic residues" evidence="9">
    <location>
        <begin position="1257"/>
        <end position="1285"/>
    </location>
</feature>